<sequence>MKRNIIVLSFLVFPFLLFSQEKLSKLKAPTSPAASVLGLQPSVVLAPKSYEALETALFTNFVEEGSVIIPNDLSVEFTPYWAKDHSLSLDEYLFPESFGDQLWRGSSFSIASSQNFLLEDSTKSNGLSFGYRTTFYFGTKNWKESVVGKVKALNASQAVVAGIFSELILLYPKYADRIKLLNAIEPIMLIKINEVGAYENPSKVVVEIVAEMKKSEVVYDQNNPDDFEKEFLIVLDKHLKSEEVFEAVKEDILNRKGWSVDFAYAGVLNFPSNDMGFSYVPKQAFWLSPTYDFSNKWSFLKLVGVLRYEWYNQGYYKRYFPSKDIYEKNFDYGFSINTEFERFSINIEFVGRSSSSEILAGMDSEGNQLYRMDQQSDNQILGTFNYNLTDQLVLSYSLGNKFVGIIYPDDTLVSLLTLNFGFGAPTEKDLDLIKN</sequence>
<protein>
    <submittedName>
        <fullName evidence="1">Uncharacterized protein</fullName>
    </submittedName>
</protein>
<dbReference type="AlphaFoldDB" id="G8R520"/>
<gene>
    <name evidence="1" type="ordered locus">Oweho_0004</name>
</gene>
<keyword evidence="2" id="KW-1185">Reference proteome</keyword>
<reference evidence="1 2" key="1">
    <citation type="journal article" date="2012" name="Stand. Genomic Sci.">
        <title>Genome sequence of the orange-pigmented seawater bacterium Owenweeksia hongkongensis type strain (UST20020801(T)).</title>
        <authorList>
            <person name="Riedel T."/>
            <person name="Held B."/>
            <person name="Nolan M."/>
            <person name="Lucas S."/>
            <person name="Lapidus A."/>
            <person name="Tice H."/>
            <person name="Del Rio T.G."/>
            <person name="Cheng J.F."/>
            <person name="Han C."/>
            <person name="Tapia R."/>
            <person name="Goodwin L.A."/>
            <person name="Pitluck S."/>
            <person name="Liolios K."/>
            <person name="Mavromatis K."/>
            <person name="Pagani I."/>
            <person name="Ivanova N."/>
            <person name="Mikhailova N."/>
            <person name="Pati A."/>
            <person name="Chen A."/>
            <person name="Palaniappan K."/>
            <person name="Rohde M."/>
            <person name="Tindall B.J."/>
            <person name="Detter J.C."/>
            <person name="Goker M."/>
            <person name="Woyke T."/>
            <person name="Bristow J."/>
            <person name="Eisen J.A."/>
            <person name="Markowitz V."/>
            <person name="Hugenholtz P."/>
            <person name="Klenk H.P."/>
            <person name="Kyrpides N.C."/>
        </authorList>
    </citation>
    <scope>NUCLEOTIDE SEQUENCE</scope>
    <source>
        <strain evidence="2">DSM 17368 / JCM 12287 / NRRL B-23963</strain>
    </source>
</reference>
<dbReference type="HOGENOM" id="CLU_749543_0_0_10"/>
<accession>G8R520</accession>
<evidence type="ECO:0000313" key="1">
    <source>
        <dbReference type="EMBL" id="AEV31031.1"/>
    </source>
</evidence>
<dbReference type="EMBL" id="CP003156">
    <property type="protein sequence ID" value="AEV31031.1"/>
    <property type="molecule type" value="Genomic_DNA"/>
</dbReference>
<evidence type="ECO:0000313" key="2">
    <source>
        <dbReference type="Proteomes" id="UP000005631"/>
    </source>
</evidence>
<dbReference type="eggNOG" id="ENOG502ZAZP">
    <property type="taxonomic scope" value="Bacteria"/>
</dbReference>
<proteinExistence type="predicted"/>
<dbReference type="OrthoDB" id="623250at2"/>
<dbReference type="KEGG" id="oho:Oweho_0004"/>
<organism evidence="1 2">
    <name type="scientific">Owenweeksia hongkongensis (strain DSM 17368 / CIP 108786 / JCM 12287 / NRRL B-23963 / UST20020801)</name>
    <dbReference type="NCBI Taxonomy" id="926562"/>
    <lineage>
        <taxon>Bacteria</taxon>
        <taxon>Pseudomonadati</taxon>
        <taxon>Bacteroidota</taxon>
        <taxon>Flavobacteriia</taxon>
        <taxon>Flavobacteriales</taxon>
        <taxon>Owenweeksiaceae</taxon>
        <taxon>Owenweeksia</taxon>
    </lineage>
</organism>
<dbReference type="Proteomes" id="UP000005631">
    <property type="component" value="Chromosome"/>
</dbReference>
<dbReference type="STRING" id="926562.Oweho_0004"/>
<dbReference type="RefSeq" id="WP_014200392.1">
    <property type="nucleotide sequence ID" value="NC_016599.1"/>
</dbReference>
<name>G8R520_OWEHD</name>